<organism evidence="2 3">
    <name type="scientific">Thalictrum thalictroides</name>
    <name type="common">Rue-anemone</name>
    <name type="synonym">Anemone thalictroides</name>
    <dbReference type="NCBI Taxonomy" id="46969"/>
    <lineage>
        <taxon>Eukaryota</taxon>
        <taxon>Viridiplantae</taxon>
        <taxon>Streptophyta</taxon>
        <taxon>Embryophyta</taxon>
        <taxon>Tracheophyta</taxon>
        <taxon>Spermatophyta</taxon>
        <taxon>Magnoliopsida</taxon>
        <taxon>Ranunculales</taxon>
        <taxon>Ranunculaceae</taxon>
        <taxon>Thalictroideae</taxon>
        <taxon>Thalictrum</taxon>
    </lineage>
</organism>
<keyword evidence="3" id="KW-1185">Reference proteome</keyword>
<dbReference type="Proteomes" id="UP000554482">
    <property type="component" value="Unassembled WGS sequence"/>
</dbReference>
<comment type="caution">
    <text evidence="2">The sequence shown here is derived from an EMBL/GenBank/DDBJ whole genome shotgun (WGS) entry which is preliminary data.</text>
</comment>
<evidence type="ECO:0000313" key="2">
    <source>
        <dbReference type="EMBL" id="KAF5205927.1"/>
    </source>
</evidence>
<evidence type="ECO:0000313" key="3">
    <source>
        <dbReference type="Proteomes" id="UP000554482"/>
    </source>
</evidence>
<dbReference type="AlphaFoldDB" id="A0A7J6XAB8"/>
<evidence type="ECO:0000256" key="1">
    <source>
        <dbReference type="SAM" id="MobiDB-lite"/>
    </source>
</evidence>
<name>A0A7J6XAB8_THATH</name>
<proteinExistence type="predicted"/>
<gene>
    <name evidence="2" type="ORF">FRX31_004485</name>
</gene>
<sequence>MMENRNIGRQEVPTTQDFPQMQRFHNRPNTFVEVCGRSNAINQRGNRVTMETQGDFLNSSWWKMAVCCKASSLNPNWNWVKDRLQGVFGYAELKETSINEALEPWMGALKIDKSTKMDVLIAFSGLPYHLRARQVVETLAKKCGNQIEVDIMHLNYYETHCFAKIKNCEIHKVPRIIPVEEKGKVYYVWVEIDNDRLRSLARRPELETMVVQNKSPVNIPNCGIRDDCVHVDQLDINLDVGPNRHNPVPPGFERREMNCQISTGEVNFMSTDHGKADVDPVSEVQTTRTRRIQDGPSFLSPNRFDQLQAELVNPETISPLNIVSLVHHPRQQITDSERSEQMYDVSPRAEHEEIRPAFQPMENRRTRSRSKKGGRKFKTPLPIGRNKHFWRATQSKRMGRENSKGSKFRYPIQGDEDHSVQNNVIEEVESHIQVMEDHIQNSATVSVKGKEIIVDSL</sequence>
<accession>A0A7J6XAB8</accession>
<feature type="region of interest" description="Disordered" evidence="1">
    <location>
        <begin position="358"/>
        <end position="382"/>
    </location>
</feature>
<protein>
    <submittedName>
        <fullName evidence="2">Uncharacterized protein</fullName>
    </submittedName>
</protein>
<feature type="compositionally biased region" description="Basic residues" evidence="1">
    <location>
        <begin position="366"/>
        <end position="378"/>
    </location>
</feature>
<reference evidence="2 3" key="1">
    <citation type="submission" date="2020-06" db="EMBL/GenBank/DDBJ databases">
        <title>Transcriptomic and genomic resources for Thalictrum thalictroides and T. hernandezii: Facilitating candidate gene discovery in an emerging model plant lineage.</title>
        <authorList>
            <person name="Arias T."/>
            <person name="Riano-Pachon D.M."/>
            <person name="Di Stilio V.S."/>
        </authorList>
    </citation>
    <scope>NUCLEOTIDE SEQUENCE [LARGE SCALE GENOMIC DNA]</scope>
    <source>
        <strain evidence="3">cv. WT478/WT964</strain>
        <tissue evidence="2">Leaves</tissue>
    </source>
</reference>
<dbReference type="EMBL" id="JABWDY010003452">
    <property type="protein sequence ID" value="KAF5205927.1"/>
    <property type="molecule type" value="Genomic_DNA"/>
</dbReference>